<dbReference type="SMART" id="SM00386">
    <property type="entry name" value="HAT"/>
    <property type="match status" value="5"/>
</dbReference>
<dbReference type="InterPro" id="IPR019734">
    <property type="entry name" value="TPR_rpt"/>
</dbReference>
<dbReference type="SUPFAM" id="SSF48452">
    <property type="entry name" value="TPR-like"/>
    <property type="match status" value="4"/>
</dbReference>
<reference evidence="5 6" key="1">
    <citation type="submission" date="2019-01" db="EMBL/GenBank/DDBJ databases">
        <authorList>
            <person name="Chen W.-M."/>
        </authorList>
    </citation>
    <scope>NUCLEOTIDE SEQUENCE [LARGE SCALE GENOMIC DNA]</scope>
    <source>
        <strain evidence="5 6">KYPY4</strain>
    </source>
</reference>
<protein>
    <submittedName>
        <fullName evidence="5">Tetratricopeptide repeat protein</fullName>
    </submittedName>
</protein>
<dbReference type="PANTHER" id="PTHR45586">
    <property type="entry name" value="TPR REPEAT-CONTAINING PROTEIN PA4667"/>
    <property type="match status" value="1"/>
</dbReference>
<dbReference type="PROSITE" id="PS50005">
    <property type="entry name" value="TPR"/>
    <property type="match status" value="1"/>
</dbReference>
<dbReference type="Pfam" id="PF13432">
    <property type="entry name" value="TPR_16"/>
    <property type="match status" value="3"/>
</dbReference>
<dbReference type="InterPro" id="IPR051012">
    <property type="entry name" value="CellSynth/LPSAsmb/PSIAsmb"/>
</dbReference>
<evidence type="ECO:0000256" key="3">
    <source>
        <dbReference type="PROSITE-ProRule" id="PRU00339"/>
    </source>
</evidence>
<proteinExistence type="predicted"/>
<name>A0A437REB0_9BURK</name>
<dbReference type="RefSeq" id="WP_128229161.1">
    <property type="nucleotide sequence ID" value="NZ_SACR01000004.1"/>
</dbReference>
<dbReference type="InterPro" id="IPR011990">
    <property type="entry name" value="TPR-like_helical_dom_sf"/>
</dbReference>
<dbReference type="PANTHER" id="PTHR45586:SF1">
    <property type="entry name" value="LIPOPOLYSACCHARIDE ASSEMBLY PROTEIN B"/>
    <property type="match status" value="1"/>
</dbReference>
<organism evidence="5 6">
    <name type="scientific">Rubrivivax rivuli</name>
    <dbReference type="NCBI Taxonomy" id="1862385"/>
    <lineage>
        <taxon>Bacteria</taxon>
        <taxon>Pseudomonadati</taxon>
        <taxon>Pseudomonadota</taxon>
        <taxon>Betaproteobacteria</taxon>
        <taxon>Burkholderiales</taxon>
        <taxon>Sphaerotilaceae</taxon>
        <taxon>Rubrivivax</taxon>
    </lineage>
</organism>
<dbReference type="GO" id="GO:0006396">
    <property type="term" value="P:RNA processing"/>
    <property type="evidence" value="ECO:0007669"/>
    <property type="project" value="InterPro"/>
</dbReference>
<dbReference type="Proteomes" id="UP000285575">
    <property type="component" value="Unassembled WGS sequence"/>
</dbReference>
<gene>
    <name evidence="5" type="ORF">EOE66_13120</name>
</gene>
<feature type="repeat" description="TPR" evidence="3">
    <location>
        <begin position="517"/>
        <end position="550"/>
    </location>
</feature>
<evidence type="ECO:0000313" key="6">
    <source>
        <dbReference type="Proteomes" id="UP000285575"/>
    </source>
</evidence>
<evidence type="ECO:0000313" key="5">
    <source>
        <dbReference type="EMBL" id="RVU45095.1"/>
    </source>
</evidence>
<dbReference type="InterPro" id="IPR003107">
    <property type="entry name" value="HAT"/>
</dbReference>
<sequence>MKRDLARPRLQPLITALAVCLVLGACSSREDRIASGLRKAAELQQQADWDKAGVEVRNVLQIDPKNAPAHLLAAQISEGQREVQRAYGQYAKALELQPGMVDAKAGMARLLLVTGDRARAQTLVDEVLAAAPQHARARTLQAALLAAHGQAAQAQKVAEEVLKDPQAPVDASLTLAALHTNAQRWPEALQVLDAALQKHPRDMDLIQAAVQVTAAASPGNPALAGKAEAYFRRATEAAPRNHELWLSWARYHLVAKEVDKAESVMRAAVQAQPDDGKRRLALLEFVRAVRGDEAAEKAYLAAIDEKPRDMAVRFGLAQLYRSTGRLAQAKQTLQSVLDKADDTPSLLAARNQLAALHLAEGQPAEARRLLEEVLKSNPRDAAALLMRGRMHLAEGRARDAVADLRGALRDQPGAVEVVQLLAQAHQAAGEPALARDALAEGVKQRPREPALRALLATAMAEAGELDAAHNELEQALRLMPQAASLYQLQAQLASARRDYAGAQATLERYRAAFPQEADPHVRLGRLLTQQGRTAAALQAYDAGVAVAPADPAPFLAGVALLGGLKRYDEALARIAARDQQQPNNRAVHLQVRGEVLALRGDLAGAERVYREALAATPGQLNAYLGLARVQRAQGRTDEALKVLADGERALPQERVLPTLRAETLAQAGRHDEAIAAYEVLARRHPEDDGIANNLAYLLAEFKGDRASTERALQLASRFAGSRNAGHLDSLGWIHYQLGQYDKARPLLEKAVSLASPPSPLMQLHLGKALVKTGDTERGRALIRQALAREPKLPRVEEARALLAQG</sequence>
<keyword evidence="4" id="KW-0175">Coiled coil</keyword>
<dbReference type="SMART" id="SM00028">
    <property type="entry name" value="TPR"/>
    <property type="match status" value="13"/>
</dbReference>
<dbReference type="Pfam" id="PF13174">
    <property type="entry name" value="TPR_6"/>
    <property type="match status" value="1"/>
</dbReference>
<keyword evidence="1" id="KW-0677">Repeat</keyword>
<evidence type="ECO:0000256" key="4">
    <source>
        <dbReference type="SAM" id="Coils"/>
    </source>
</evidence>
<dbReference type="OrthoDB" id="9814129at2"/>
<evidence type="ECO:0000256" key="2">
    <source>
        <dbReference type="ARBA" id="ARBA00022803"/>
    </source>
</evidence>
<comment type="caution">
    <text evidence="5">The sequence shown here is derived from an EMBL/GenBank/DDBJ whole genome shotgun (WGS) entry which is preliminary data.</text>
</comment>
<dbReference type="PROSITE" id="PS51257">
    <property type="entry name" value="PROKAR_LIPOPROTEIN"/>
    <property type="match status" value="1"/>
</dbReference>
<evidence type="ECO:0000256" key="1">
    <source>
        <dbReference type="ARBA" id="ARBA00022737"/>
    </source>
</evidence>
<keyword evidence="2 3" id="KW-0802">TPR repeat</keyword>
<accession>A0A437REB0</accession>
<dbReference type="AlphaFoldDB" id="A0A437REB0"/>
<keyword evidence="6" id="KW-1185">Reference proteome</keyword>
<dbReference type="Pfam" id="PF14559">
    <property type="entry name" value="TPR_19"/>
    <property type="match status" value="4"/>
</dbReference>
<feature type="coiled-coil region" evidence="4">
    <location>
        <begin position="455"/>
        <end position="512"/>
    </location>
</feature>
<dbReference type="EMBL" id="SACR01000004">
    <property type="protein sequence ID" value="RVU45095.1"/>
    <property type="molecule type" value="Genomic_DNA"/>
</dbReference>
<dbReference type="Gene3D" id="1.25.40.10">
    <property type="entry name" value="Tetratricopeptide repeat domain"/>
    <property type="match status" value="4"/>
</dbReference>